<reference evidence="2 3" key="1">
    <citation type="journal article" date="2019" name="Mol. Ecol. Resour.">
        <title>Chromosome-level genome assembly of Triplophysa tibetana, a fish adapted to the harsh high-altitude environment of the Tibetan Plateau.</title>
        <authorList>
            <person name="Yang X."/>
            <person name="Liu H."/>
            <person name="Ma Z."/>
            <person name="Zou Y."/>
            <person name="Zou M."/>
            <person name="Mao Y."/>
            <person name="Li X."/>
            <person name="Wang H."/>
            <person name="Chen T."/>
            <person name="Wang W."/>
            <person name="Yang R."/>
        </authorList>
    </citation>
    <scope>NUCLEOTIDE SEQUENCE [LARGE SCALE GENOMIC DNA]</scope>
    <source>
        <strain evidence="2">TTIB1903HZAU</strain>
        <tissue evidence="2">Muscle</tissue>
    </source>
</reference>
<comment type="caution">
    <text evidence="2">The sequence shown here is derived from an EMBL/GenBank/DDBJ whole genome shotgun (WGS) entry which is preliminary data.</text>
</comment>
<dbReference type="AlphaFoldDB" id="A0A5A9N8G6"/>
<accession>A0A5A9N8G6</accession>
<keyword evidence="3" id="KW-1185">Reference proteome</keyword>
<proteinExistence type="predicted"/>
<sequence>MLRYLSSRSTPTLSFKQADDIIVRQRQLTQPDNTFRLKVQGRLTESNEANRQLNTRRNKEKRDTTVLMNGLPSHGEDEQILHGPQSDE</sequence>
<evidence type="ECO:0000256" key="1">
    <source>
        <dbReference type="SAM" id="MobiDB-lite"/>
    </source>
</evidence>
<evidence type="ECO:0000313" key="2">
    <source>
        <dbReference type="EMBL" id="KAA0705623.1"/>
    </source>
</evidence>
<feature type="compositionally biased region" description="Polar residues" evidence="1">
    <location>
        <begin position="43"/>
        <end position="53"/>
    </location>
</feature>
<organism evidence="2 3">
    <name type="scientific">Triplophysa tibetana</name>
    <dbReference type="NCBI Taxonomy" id="1572043"/>
    <lineage>
        <taxon>Eukaryota</taxon>
        <taxon>Metazoa</taxon>
        <taxon>Chordata</taxon>
        <taxon>Craniata</taxon>
        <taxon>Vertebrata</taxon>
        <taxon>Euteleostomi</taxon>
        <taxon>Actinopterygii</taxon>
        <taxon>Neopterygii</taxon>
        <taxon>Teleostei</taxon>
        <taxon>Ostariophysi</taxon>
        <taxon>Cypriniformes</taxon>
        <taxon>Nemacheilidae</taxon>
        <taxon>Triplophysa</taxon>
    </lineage>
</organism>
<name>A0A5A9N8G6_9TELE</name>
<dbReference type="Proteomes" id="UP000324632">
    <property type="component" value="Chromosome 21"/>
</dbReference>
<gene>
    <name evidence="2" type="ORF">E1301_Tti004385</name>
</gene>
<protein>
    <submittedName>
        <fullName evidence="2">Uncharacterized protein</fullName>
    </submittedName>
</protein>
<feature type="region of interest" description="Disordered" evidence="1">
    <location>
        <begin position="41"/>
        <end position="62"/>
    </location>
</feature>
<evidence type="ECO:0000313" key="3">
    <source>
        <dbReference type="Proteomes" id="UP000324632"/>
    </source>
</evidence>
<feature type="region of interest" description="Disordered" evidence="1">
    <location>
        <begin position="69"/>
        <end position="88"/>
    </location>
</feature>
<dbReference type="EMBL" id="SOYY01000021">
    <property type="protein sequence ID" value="KAA0705623.1"/>
    <property type="molecule type" value="Genomic_DNA"/>
</dbReference>